<reference evidence="2 3" key="1">
    <citation type="submission" date="2019-06" db="EMBL/GenBank/DDBJ databases">
        <title>Genome Sequence of the Brown Rot Fungal Pathogen Monilinia laxa.</title>
        <authorList>
            <person name="De Miccolis Angelini R.M."/>
            <person name="Landi L."/>
            <person name="Abate D."/>
            <person name="Pollastro S."/>
            <person name="Romanazzi G."/>
            <person name="Faretra F."/>
        </authorList>
    </citation>
    <scope>NUCLEOTIDE SEQUENCE [LARGE SCALE GENOMIC DNA]</scope>
    <source>
        <strain evidence="2 3">Mlax316</strain>
    </source>
</reference>
<evidence type="ECO:0000313" key="2">
    <source>
        <dbReference type="EMBL" id="KAB8302444.1"/>
    </source>
</evidence>
<proteinExistence type="predicted"/>
<protein>
    <submittedName>
        <fullName evidence="2">Uncharacterized protein</fullName>
    </submittedName>
</protein>
<organism evidence="2 3">
    <name type="scientific">Monilinia laxa</name>
    <name type="common">Brown rot fungus</name>
    <name type="synonym">Sclerotinia laxa</name>
    <dbReference type="NCBI Taxonomy" id="61186"/>
    <lineage>
        <taxon>Eukaryota</taxon>
        <taxon>Fungi</taxon>
        <taxon>Dikarya</taxon>
        <taxon>Ascomycota</taxon>
        <taxon>Pezizomycotina</taxon>
        <taxon>Leotiomycetes</taxon>
        <taxon>Helotiales</taxon>
        <taxon>Sclerotiniaceae</taxon>
        <taxon>Monilinia</taxon>
    </lineage>
</organism>
<feature type="region of interest" description="Disordered" evidence="1">
    <location>
        <begin position="1"/>
        <end position="22"/>
    </location>
</feature>
<evidence type="ECO:0000313" key="3">
    <source>
        <dbReference type="Proteomes" id="UP000326757"/>
    </source>
</evidence>
<accession>A0A5N6KFA8</accession>
<gene>
    <name evidence="2" type="ORF">EYC80_005854</name>
</gene>
<dbReference type="AlphaFoldDB" id="A0A5N6KFA8"/>
<dbReference type="EMBL" id="VIGI01000003">
    <property type="protein sequence ID" value="KAB8302444.1"/>
    <property type="molecule type" value="Genomic_DNA"/>
</dbReference>
<comment type="caution">
    <text evidence="2">The sequence shown here is derived from an EMBL/GenBank/DDBJ whole genome shotgun (WGS) entry which is preliminary data.</text>
</comment>
<keyword evidence="3" id="KW-1185">Reference proteome</keyword>
<evidence type="ECO:0000256" key="1">
    <source>
        <dbReference type="SAM" id="MobiDB-lite"/>
    </source>
</evidence>
<dbReference type="Proteomes" id="UP000326757">
    <property type="component" value="Unassembled WGS sequence"/>
</dbReference>
<sequence length="66" mass="7433">MEWTPGSGGARRLGQRRGRTNSQAQAGYFPCWVEILRHGGLVNENSGNKNDKHERKLLRWVKGIGT</sequence>
<name>A0A5N6KFA8_MONLA</name>
<feature type="compositionally biased region" description="Gly residues" evidence="1">
    <location>
        <begin position="1"/>
        <end position="11"/>
    </location>
</feature>